<dbReference type="AlphaFoldDB" id="A0A162JRS5"/>
<reference evidence="2 3" key="1">
    <citation type="journal article" date="2016" name="Genome Biol. Evol.">
        <title>Divergent and convergent evolution of fungal pathogenicity.</title>
        <authorList>
            <person name="Shang Y."/>
            <person name="Xiao G."/>
            <person name="Zheng P."/>
            <person name="Cen K."/>
            <person name="Zhan S."/>
            <person name="Wang C."/>
        </authorList>
    </citation>
    <scope>NUCLEOTIDE SEQUENCE [LARGE SCALE GENOMIC DNA]</scope>
    <source>
        <strain evidence="2 3">RCEF 4871</strain>
    </source>
</reference>
<dbReference type="EMBL" id="AZHC01000007">
    <property type="protein sequence ID" value="OAA46243.1"/>
    <property type="molecule type" value="Genomic_DNA"/>
</dbReference>
<feature type="compositionally biased region" description="Basic and acidic residues" evidence="1">
    <location>
        <begin position="86"/>
        <end position="95"/>
    </location>
</feature>
<evidence type="ECO:0000313" key="2">
    <source>
        <dbReference type="EMBL" id="OAA46243.1"/>
    </source>
</evidence>
<comment type="caution">
    <text evidence="2">The sequence shown here is derived from an EMBL/GenBank/DDBJ whole genome shotgun (WGS) entry which is preliminary data.</text>
</comment>
<dbReference type="Pfam" id="PF17242">
    <property type="entry name" value="DUF5315"/>
    <property type="match status" value="1"/>
</dbReference>
<dbReference type="OrthoDB" id="4938795at2759"/>
<protein>
    <submittedName>
        <fullName evidence="2">Uncharacterized protein</fullName>
    </submittedName>
</protein>
<accession>A0A162JRS5</accession>
<gene>
    <name evidence="2" type="ORF">NOR_02996</name>
</gene>
<dbReference type="STRING" id="1081105.A0A162JRS5"/>
<proteinExistence type="predicted"/>
<sequence>MQATLEDVELSASGGTHVFGPGHDRKLHELRFAQIGLAQAWARSEADESIGTSPRDNEIPLPAAELRNLRNTFMEPYKSSVAEETEQARSIDKPPGEGFESNNDKFGSFGSNVIGETEIDIVLGRKRREANDRYFQRVNDGVIDVVARLEHVTVAMRAVEQESQDIWNESKCH</sequence>
<evidence type="ECO:0000313" key="3">
    <source>
        <dbReference type="Proteomes" id="UP000243498"/>
    </source>
</evidence>
<feature type="region of interest" description="Disordered" evidence="1">
    <location>
        <begin position="77"/>
        <end position="105"/>
    </location>
</feature>
<dbReference type="OMA" id="AMASVEM"/>
<organism evidence="2 3">
    <name type="scientific">Metarhizium rileyi (strain RCEF 4871)</name>
    <name type="common">Nomuraea rileyi</name>
    <dbReference type="NCBI Taxonomy" id="1649241"/>
    <lineage>
        <taxon>Eukaryota</taxon>
        <taxon>Fungi</taxon>
        <taxon>Dikarya</taxon>
        <taxon>Ascomycota</taxon>
        <taxon>Pezizomycotina</taxon>
        <taxon>Sordariomycetes</taxon>
        <taxon>Hypocreomycetidae</taxon>
        <taxon>Hypocreales</taxon>
        <taxon>Clavicipitaceae</taxon>
        <taxon>Metarhizium</taxon>
    </lineage>
</organism>
<evidence type="ECO:0000256" key="1">
    <source>
        <dbReference type="SAM" id="MobiDB-lite"/>
    </source>
</evidence>
<name>A0A162JRS5_METRR</name>
<dbReference type="Proteomes" id="UP000243498">
    <property type="component" value="Unassembled WGS sequence"/>
</dbReference>
<keyword evidence="3" id="KW-1185">Reference proteome</keyword>
<feature type="region of interest" description="Disordered" evidence="1">
    <location>
        <begin position="1"/>
        <end position="20"/>
    </location>
</feature>